<dbReference type="GO" id="GO:0005737">
    <property type="term" value="C:cytoplasm"/>
    <property type="evidence" value="ECO:0007669"/>
    <property type="project" value="UniProtKB-SubCell"/>
</dbReference>
<reference evidence="9" key="1">
    <citation type="submission" date="2021-05" db="EMBL/GenBank/DDBJ databases">
        <authorList>
            <person name="Alioto T."/>
            <person name="Alioto T."/>
            <person name="Gomez Garrido J."/>
        </authorList>
    </citation>
    <scope>NUCLEOTIDE SEQUENCE</scope>
</reference>
<dbReference type="EMBL" id="HBUF01012009">
    <property type="protein sequence ID" value="CAG6608501.1"/>
    <property type="molecule type" value="Transcribed_RNA"/>
</dbReference>
<keyword evidence="7" id="KW-0106">Calcium</keyword>
<dbReference type="EMBL" id="HBUF01012006">
    <property type="protein sequence ID" value="CAG6608498.1"/>
    <property type="molecule type" value="Transcribed_RNA"/>
</dbReference>
<comment type="subcellular location">
    <subcellularLocation>
        <location evidence="2">Cytoplasm</location>
    </subcellularLocation>
    <subcellularLocation>
        <location evidence="1">Nucleus</location>
    </subcellularLocation>
</comment>
<dbReference type="GO" id="GO:0035303">
    <property type="term" value="P:regulation of dephosphorylation"/>
    <property type="evidence" value="ECO:0007669"/>
    <property type="project" value="InterPro"/>
</dbReference>
<protein>
    <recommendedName>
        <fullName evidence="3">Serine/threonine-protein phosphatase 2A regulatory subunit B'' subunit gamma</fullName>
    </recommendedName>
</protein>
<sequence>MDLKSLLEDSVSKLEISDYEKKTNEELEVQVFNQVYNSFDNTSLKEKSIIPSFYIPLPKPEDILGIKLLEESRSKLLKNISKDLLDNNELKNLYTLLCEHQTVTDKDEGEKFINYKNFLKVKEVVIPKCRKFFTPAIFAKLQQGDPDGRISMTAFFNYVMRKTWHYQTRVGLSLYDIKGQGYLRETDLETYILELIPTLPKLEDLEESFYNFYICTAVRKFFFFLDPLRTHRVKIQDVLACGFLDDLLELRDEGLSVKKLEQNWFSAASALRIYGQYLHLDKDHNGILSKEELAAYGTGTLTSVFIERVFQESLTFETQMDYKTYLDFVLALENKGEPQALQYLFRFLDIRHQGYLDSFTLLYFFKAISDEITDSEQEPIKFEDVKDEIFDMAKPKDPCKITLQDLIACGQGELIVSILIDVNGFWSYESREDGGKQLEEK</sequence>
<keyword evidence="8" id="KW-0539">Nucleus</keyword>
<dbReference type="GO" id="GO:0005819">
    <property type="term" value="C:spindle"/>
    <property type="evidence" value="ECO:0007669"/>
    <property type="project" value="TreeGrafter"/>
</dbReference>
<dbReference type="PROSITE" id="PS00018">
    <property type="entry name" value="EF_HAND_1"/>
    <property type="match status" value="1"/>
</dbReference>
<keyword evidence="5" id="KW-0479">Metal-binding</keyword>
<dbReference type="GO" id="GO:0005813">
    <property type="term" value="C:centrosome"/>
    <property type="evidence" value="ECO:0007669"/>
    <property type="project" value="TreeGrafter"/>
</dbReference>
<evidence type="ECO:0000256" key="1">
    <source>
        <dbReference type="ARBA" id="ARBA00004123"/>
    </source>
</evidence>
<dbReference type="InterPro" id="IPR018247">
    <property type="entry name" value="EF_Hand_1_Ca_BS"/>
</dbReference>
<dbReference type="InterPro" id="IPR039865">
    <property type="entry name" value="PPP2R3C"/>
</dbReference>
<evidence type="ECO:0000256" key="8">
    <source>
        <dbReference type="ARBA" id="ARBA00023242"/>
    </source>
</evidence>
<evidence type="ECO:0000256" key="3">
    <source>
        <dbReference type="ARBA" id="ARBA00022320"/>
    </source>
</evidence>
<keyword evidence="4" id="KW-0963">Cytoplasm</keyword>
<dbReference type="GO" id="GO:0046872">
    <property type="term" value="F:metal ion binding"/>
    <property type="evidence" value="ECO:0007669"/>
    <property type="project" value="UniProtKB-KW"/>
</dbReference>
<keyword evidence="6" id="KW-0677">Repeat</keyword>
<dbReference type="InterPro" id="IPR011992">
    <property type="entry name" value="EF-hand-dom_pair"/>
</dbReference>
<evidence type="ECO:0000256" key="5">
    <source>
        <dbReference type="ARBA" id="ARBA00022723"/>
    </source>
</evidence>
<dbReference type="PANTHER" id="PTHR12085:SF3">
    <property type="entry name" value="SERINE_THREONINE-PROTEIN PHOSPHATASE 2A REGULATORY SUBUNIT B'' SUBUNIT GAMMA"/>
    <property type="match status" value="1"/>
</dbReference>
<evidence type="ECO:0000256" key="4">
    <source>
        <dbReference type="ARBA" id="ARBA00022490"/>
    </source>
</evidence>
<dbReference type="SUPFAM" id="SSF47473">
    <property type="entry name" value="EF-hand"/>
    <property type="match status" value="2"/>
</dbReference>
<evidence type="ECO:0000256" key="7">
    <source>
        <dbReference type="ARBA" id="ARBA00022837"/>
    </source>
</evidence>
<dbReference type="CDD" id="cd21505">
    <property type="entry name" value="PPP2R3C"/>
    <property type="match status" value="1"/>
</dbReference>
<dbReference type="Gene3D" id="1.10.238.10">
    <property type="entry name" value="EF-hand"/>
    <property type="match status" value="1"/>
</dbReference>
<evidence type="ECO:0000313" key="9">
    <source>
        <dbReference type="EMBL" id="CAG6608498.1"/>
    </source>
</evidence>
<proteinExistence type="predicted"/>
<organism evidence="9">
    <name type="scientific">Cacopsylla melanoneura</name>
    <dbReference type="NCBI Taxonomy" id="428564"/>
    <lineage>
        <taxon>Eukaryota</taxon>
        <taxon>Metazoa</taxon>
        <taxon>Ecdysozoa</taxon>
        <taxon>Arthropoda</taxon>
        <taxon>Hexapoda</taxon>
        <taxon>Insecta</taxon>
        <taxon>Pterygota</taxon>
        <taxon>Neoptera</taxon>
        <taxon>Paraneoptera</taxon>
        <taxon>Hemiptera</taxon>
        <taxon>Sternorrhyncha</taxon>
        <taxon>Psylloidea</taxon>
        <taxon>Psyllidae</taxon>
        <taxon>Psyllinae</taxon>
        <taxon>Cacopsylla</taxon>
    </lineage>
</organism>
<dbReference type="GO" id="GO:0005634">
    <property type="term" value="C:nucleus"/>
    <property type="evidence" value="ECO:0007669"/>
    <property type="project" value="UniProtKB-SubCell"/>
</dbReference>
<evidence type="ECO:0000256" key="6">
    <source>
        <dbReference type="ARBA" id="ARBA00022737"/>
    </source>
</evidence>
<dbReference type="GO" id="GO:0000226">
    <property type="term" value="P:microtubule cytoskeleton organization"/>
    <property type="evidence" value="ECO:0007669"/>
    <property type="project" value="TreeGrafter"/>
</dbReference>
<dbReference type="EMBL" id="HBUF01012008">
    <property type="protein sequence ID" value="CAG6608500.1"/>
    <property type="molecule type" value="Transcribed_RNA"/>
</dbReference>
<dbReference type="AlphaFoldDB" id="A0A8D8PPC4"/>
<name>A0A8D8PPC4_9HEMI</name>
<evidence type="ECO:0000256" key="2">
    <source>
        <dbReference type="ARBA" id="ARBA00004496"/>
    </source>
</evidence>
<dbReference type="FunFam" id="1.10.238.10:FF:000091">
    <property type="entry name" value="Serine/threonine-protein phosphatase 2A regulatory subunit B'' subunit gamma"/>
    <property type="match status" value="1"/>
</dbReference>
<dbReference type="FunFam" id="1.10.238.220:FF:000002">
    <property type="entry name" value="Serine/threonine-protein phosphatase 2A regulatory subunit B'' subunit gamma"/>
    <property type="match status" value="1"/>
</dbReference>
<dbReference type="GO" id="GO:0030865">
    <property type="term" value="P:cortical cytoskeleton organization"/>
    <property type="evidence" value="ECO:0007669"/>
    <property type="project" value="TreeGrafter"/>
</dbReference>
<dbReference type="PANTHER" id="PTHR12085">
    <property type="entry name" value="SERINE/THREONINE-PROTEIN PHOSPHATASE 2A REGULATORY SUBUNIT B'' SUBUNIT GAMMA"/>
    <property type="match status" value="1"/>
</dbReference>
<accession>A0A8D8PPC4</accession>